<gene>
    <name evidence="1" type="ORF">AOB60_39590</name>
</gene>
<dbReference type="SUPFAM" id="SSF81301">
    <property type="entry name" value="Nucleotidyltransferase"/>
    <property type="match status" value="1"/>
</dbReference>
<accession>A0A2N8P5C7</accession>
<keyword evidence="2" id="KW-1185">Reference proteome</keyword>
<dbReference type="Proteomes" id="UP000236047">
    <property type="component" value="Unassembled WGS sequence"/>
</dbReference>
<dbReference type="InterPro" id="IPR043519">
    <property type="entry name" value="NT_sf"/>
</dbReference>
<dbReference type="AlphaFoldDB" id="A0A2N8P5C7"/>
<comment type="caution">
    <text evidence="1">The sequence shown here is derived from an EMBL/GenBank/DDBJ whole genome shotgun (WGS) entry which is preliminary data.</text>
</comment>
<dbReference type="EMBL" id="LJSN01000005">
    <property type="protein sequence ID" value="PNE36228.1"/>
    <property type="molecule type" value="Genomic_DNA"/>
</dbReference>
<reference evidence="2" key="1">
    <citation type="submission" date="2015-09" db="EMBL/GenBank/DDBJ databases">
        <authorList>
            <person name="Graham D.E."/>
            <person name="Mahan K.M."/>
            <person name="Klingeman D.M."/>
            <person name="Fida T."/>
            <person name="Giannone R.J."/>
            <person name="Hettich R.L."/>
            <person name="Parry R.J."/>
            <person name="Spain J.C."/>
        </authorList>
    </citation>
    <scope>NUCLEOTIDE SEQUENCE [LARGE SCALE GENOMIC DNA]</scope>
    <source>
        <strain evidence="2">JCM 4701</strain>
    </source>
</reference>
<organism evidence="1 2">
    <name type="scientific">Streptomyces noursei</name>
    <name type="common">Streptomyces albulus</name>
    <dbReference type="NCBI Taxonomy" id="1971"/>
    <lineage>
        <taxon>Bacteria</taxon>
        <taxon>Bacillati</taxon>
        <taxon>Actinomycetota</taxon>
        <taxon>Actinomycetes</taxon>
        <taxon>Kitasatosporales</taxon>
        <taxon>Streptomycetaceae</taxon>
        <taxon>Streptomyces</taxon>
    </lineage>
</organism>
<name>A0A2N8P5C7_STRNR</name>
<evidence type="ECO:0000313" key="2">
    <source>
        <dbReference type="Proteomes" id="UP000236047"/>
    </source>
</evidence>
<evidence type="ECO:0000313" key="1">
    <source>
        <dbReference type="EMBL" id="PNE36228.1"/>
    </source>
</evidence>
<proteinExistence type="predicted"/>
<dbReference type="GO" id="GO:0016740">
    <property type="term" value="F:transferase activity"/>
    <property type="evidence" value="ECO:0007669"/>
    <property type="project" value="UniProtKB-KW"/>
</dbReference>
<dbReference type="RefSeq" id="WP_102926665.1">
    <property type="nucleotide sequence ID" value="NZ_LJSN01000005.1"/>
</dbReference>
<keyword evidence="1" id="KW-0808">Transferase</keyword>
<protein>
    <submittedName>
        <fullName evidence="1">Nucleotidyltransferase</fullName>
    </submittedName>
</protein>
<sequence length="279" mass="29575">MTTDGGSGGHGKGLDEDGCFVREGSLERVAAPFAPVVAGLSARLADRFAPDRLLSAYLYGSIPRGTAVPGVSDLDALLVLRTVPTDADRAAARAVEAELDAAFPQIDGAGILLMAVDRLLGAEERYDGAWFVACLCTPLSGPDVTATLPRYRPTSLLARETNGDLHRRLPGLRERAAAAATPEERARLTRGVARNLVRTGFTLVMPRWGGWTSDLVESAEVFGHYYPAHAEQMHAAARAARNPAAHPELLDELLSGLAPWLADAYLAVHGAKALPPQGP</sequence>